<sequence length="323" mass="37183">MQISTLHQEQNKIIKILFSEYYEKAELDLPNDMELREFAYQPFDSETYVRHLSFSSPQELRQYILQNVPLHLYYSSARYQLPSAKEMDEKGWLGSDLLFDLDADEICEVKVRRFCPQDGYETLASNCNGESPIEYAEITTECIMKVFEKALLIKDILKEDFGLNARIFFSGNRGFHLRVTCYEDCALLDPDDRKEIAEYFTSPKPPVIYEGNPGWSGRIAKGIEGINIDTQVTIDIRRLVRIPGSLNGKAGLMVVEIKNDKFEYGEWLSPFGGDCVFLPYVSAELTVFNYKYTVKRNYPIKIDTRIGVYLALKGLGKVKAYVR</sequence>
<evidence type="ECO:0000256" key="1">
    <source>
        <dbReference type="ARBA" id="ARBA00009762"/>
    </source>
</evidence>
<reference evidence="12 15" key="2">
    <citation type="submission" date="2020-08" db="EMBL/GenBank/DDBJ databases">
        <title>Genomic Encyclopedia of Type Strains, Phase IV (KMG-IV): sequencing the most valuable type-strain genomes for metagenomic binning, comparative biology and taxonomic classification.</title>
        <authorList>
            <person name="Goeker M."/>
        </authorList>
    </citation>
    <scope>NUCLEOTIDE SEQUENCE [LARGE SCALE GENOMIC DNA]</scope>
    <source>
        <strain evidence="12 15">DSM 12421</strain>
    </source>
</reference>
<dbReference type="Pfam" id="PF20873">
    <property type="entry name" value="PriS_C"/>
    <property type="match status" value="1"/>
</dbReference>
<evidence type="ECO:0000313" key="15">
    <source>
        <dbReference type="Proteomes" id="UP000582213"/>
    </source>
</evidence>
<feature type="active site" evidence="11">
    <location>
        <position position="100"/>
    </location>
</feature>
<protein>
    <recommendedName>
        <fullName evidence="11">DNA primase small subunit PriS</fullName>
        <ecNumber evidence="11">2.7.7.-</ecNumber>
    </recommendedName>
</protein>
<evidence type="ECO:0000256" key="9">
    <source>
        <dbReference type="ARBA" id="ARBA00023163"/>
    </source>
</evidence>
<evidence type="ECO:0000313" key="13">
    <source>
        <dbReference type="EMBL" id="QGR16883.1"/>
    </source>
</evidence>
<accession>A0A650CGG9</accession>
<keyword evidence="3 11" id="KW-0639">Primosome</keyword>
<evidence type="ECO:0000256" key="5">
    <source>
        <dbReference type="ARBA" id="ARBA00022695"/>
    </source>
</evidence>
<keyword evidence="9 11" id="KW-0804">Transcription</keyword>
<dbReference type="HAMAP" id="MF_00700">
    <property type="entry name" value="DNA_primase_sml_arc"/>
    <property type="match status" value="1"/>
</dbReference>
<dbReference type="CDD" id="cd04860">
    <property type="entry name" value="AE_Prim_S"/>
    <property type="match status" value="1"/>
</dbReference>
<evidence type="ECO:0000256" key="6">
    <source>
        <dbReference type="ARBA" id="ARBA00022705"/>
    </source>
</evidence>
<comment type="similarity">
    <text evidence="1 11">Belongs to the eukaryotic-type primase small subunit family.</text>
</comment>
<gene>
    <name evidence="11 13" type="primary">priS</name>
    <name evidence="13" type="ORF">D1869_06595</name>
    <name evidence="12" type="ORF">HNQ62_000412</name>
</gene>
<dbReference type="PANTHER" id="PTHR10536">
    <property type="entry name" value="DNA PRIMASE SMALL SUBUNIT"/>
    <property type="match status" value="1"/>
</dbReference>
<evidence type="ECO:0000256" key="11">
    <source>
        <dbReference type="HAMAP-Rule" id="MF_00700"/>
    </source>
</evidence>
<reference evidence="13 14" key="1">
    <citation type="submission" date="2019-10" db="EMBL/GenBank/DDBJ databases">
        <title>Genome Sequences from Six Type Strain Members of the Archaeal Family Sulfolobaceae: Acidianus ambivalens, Acidianus infernus, Metallosphaera prunae, Stygiolobus azoricus, Sulfolobus metallicus, and Sulfurisphaera ohwakuensis.</title>
        <authorList>
            <person name="Counts J.A."/>
            <person name="Kelly R.M."/>
        </authorList>
    </citation>
    <scope>NUCLEOTIDE SEQUENCE [LARGE SCALE GENOMIC DNA]</scope>
    <source>
        <strain evidence="13 14">TA-1</strain>
    </source>
</reference>
<dbReference type="Proteomes" id="UP000427373">
    <property type="component" value="Chromosome"/>
</dbReference>
<dbReference type="Gene3D" id="3.90.920.10">
    <property type="entry name" value="DNA primase, PRIM domain"/>
    <property type="match status" value="1"/>
</dbReference>
<keyword evidence="8 11" id="KW-0460">Magnesium</keyword>
<dbReference type="EC" id="2.7.7.-" evidence="11"/>
<keyword evidence="2 11" id="KW-0240">DNA-directed RNA polymerase</keyword>
<feature type="active site" evidence="11">
    <location>
        <position position="229"/>
    </location>
</feature>
<evidence type="ECO:0000313" key="12">
    <source>
        <dbReference type="EMBL" id="MBB5252694.1"/>
    </source>
</evidence>
<dbReference type="GO" id="GO:0046872">
    <property type="term" value="F:metal ion binding"/>
    <property type="evidence" value="ECO:0007669"/>
    <property type="project" value="UniProtKB-KW"/>
</dbReference>
<comment type="function">
    <text evidence="11">Catalytic subunit of DNA primase, an RNA polymerase that catalyzes the synthesis of short RNA molecules used as primers for DNA polymerase during DNA replication. The small subunit contains the primase catalytic core and has DNA synthesis activity on its own. Binding to the large subunit stabilizes and modulates the activity, increasing the rate of DNA synthesis while decreasing the length of the DNA fragments, and conferring RNA synthesis capability. The DNA polymerase activity may enable DNA primase to also catalyze primer extension after primer synthesis. May also play a role in DNA repair.</text>
</comment>
<dbReference type="GeneID" id="42800898"/>
<dbReference type="GO" id="GO:0000428">
    <property type="term" value="C:DNA-directed RNA polymerase complex"/>
    <property type="evidence" value="ECO:0007669"/>
    <property type="project" value="UniProtKB-KW"/>
</dbReference>
<dbReference type="GO" id="GO:1990077">
    <property type="term" value="C:primosome complex"/>
    <property type="evidence" value="ECO:0007669"/>
    <property type="project" value="UniProtKB-KW"/>
</dbReference>
<name>A0A650CGG9_SULOH</name>
<evidence type="ECO:0000256" key="10">
    <source>
        <dbReference type="ARBA" id="ARBA00023211"/>
    </source>
</evidence>
<keyword evidence="7 11" id="KW-0479">Metal-binding</keyword>
<dbReference type="EMBL" id="CP045484">
    <property type="protein sequence ID" value="QGR16883.1"/>
    <property type="molecule type" value="Genomic_DNA"/>
</dbReference>
<organism evidence="13 14">
    <name type="scientific">Sulfurisphaera ohwakuensis</name>
    <dbReference type="NCBI Taxonomy" id="69656"/>
    <lineage>
        <taxon>Archaea</taxon>
        <taxon>Thermoproteota</taxon>
        <taxon>Thermoprotei</taxon>
        <taxon>Sulfolobales</taxon>
        <taxon>Sulfolobaceae</taxon>
        <taxon>Sulfurisphaera</taxon>
    </lineage>
</organism>
<keyword evidence="10 11" id="KW-0464">Manganese</keyword>
<comment type="subunit">
    <text evidence="11">Heterodimer of a small subunit (PriS) and a large subunit (PriL).</text>
</comment>
<proteinExistence type="inferred from homology"/>
<keyword evidence="14" id="KW-1185">Reference proteome</keyword>
<evidence type="ECO:0000256" key="4">
    <source>
        <dbReference type="ARBA" id="ARBA00022679"/>
    </source>
</evidence>
<dbReference type="KEGG" id="soh:D1869_06595"/>
<dbReference type="GO" id="GO:0003899">
    <property type="term" value="F:DNA-directed RNA polymerase activity"/>
    <property type="evidence" value="ECO:0007669"/>
    <property type="project" value="UniProtKB-UniRule"/>
</dbReference>
<dbReference type="RefSeq" id="WP_156014435.1">
    <property type="nucleotide sequence ID" value="NZ_CP045484.1"/>
</dbReference>
<evidence type="ECO:0000313" key="14">
    <source>
        <dbReference type="Proteomes" id="UP000427373"/>
    </source>
</evidence>
<evidence type="ECO:0000256" key="7">
    <source>
        <dbReference type="ARBA" id="ARBA00022723"/>
    </source>
</evidence>
<dbReference type="InterPro" id="IPR023639">
    <property type="entry name" value="DNA_primase_ssu_PriS"/>
</dbReference>
<dbReference type="Proteomes" id="UP000582213">
    <property type="component" value="Unassembled WGS sequence"/>
</dbReference>
<feature type="active site" evidence="11">
    <location>
        <position position="102"/>
    </location>
</feature>
<keyword evidence="5 11" id="KW-0548">Nucleotidyltransferase</keyword>
<dbReference type="EMBL" id="JACHFY010000001">
    <property type="protein sequence ID" value="MBB5252694.1"/>
    <property type="molecule type" value="Genomic_DNA"/>
</dbReference>
<dbReference type="InterPro" id="IPR014052">
    <property type="entry name" value="DNA_primase_ssu_euk/arc"/>
</dbReference>
<dbReference type="AlphaFoldDB" id="A0A650CGG9"/>
<evidence type="ECO:0000256" key="2">
    <source>
        <dbReference type="ARBA" id="ARBA00022478"/>
    </source>
</evidence>
<dbReference type="GO" id="GO:0006269">
    <property type="term" value="P:DNA replication, synthesis of primer"/>
    <property type="evidence" value="ECO:0007669"/>
    <property type="project" value="UniProtKB-UniRule"/>
</dbReference>
<dbReference type="SUPFAM" id="SSF56747">
    <property type="entry name" value="Prim-pol domain"/>
    <property type="match status" value="1"/>
</dbReference>
<dbReference type="NCBIfam" id="NF001641">
    <property type="entry name" value="PRK00419.1-3"/>
    <property type="match status" value="1"/>
</dbReference>
<evidence type="ECO:0000256" key="8">
    <source>
        <dbReference type="ARBA" id="ARBA00022842"/>
    </source>
</evidence>
<dbReference type="OrthoDB" id="31125at2157"/>
<keyword evidence="6 11" id="KW-0235">DNA replication</keyword>
<evidence type="ECO:0000256" key="3">
    <source>
        <dbReference type="ARBA" id="ARBA00022515"/>
    </source>
</evidence>
<keyword evidence="4 11" id="KW-0808">Transferase</keyword>
<comment type="cofactor">
    <cofactor evidence="11">
        <name>Mg(2+)</name>
        <dbReference type="ChEBI" id="CHEBI:18420"/>
    </cofactor>
    <cofactor evidence="11">
        <name>Mn(2+)</name>
        <dbReference type="ChEBI" id="CHEBI:29035"/>
    </cofactor>
</comment>